<keyword evidence="2" id="KW-1185">Reference proteome</keyword>
<sequence length="144" mass="15741">MRRISYSGTSFLTADAITDALFQLVTALNSSQTTQSLNLPAITLTGNPIIVKLIVGPWSELISVPEDSLWDEPNITEILAFLRDRTHALQQHTPPPAYSEIATTDFDITDITDVTDLPRAFLTAEFVDSSTLPMLAVGNHSGLR</sequence>
<dbReference type="EMBL" id="SOGQ01000062">
    <property type="protein sequence ID" value="TFC96533.1"/>
    <property type="molecule type" value="Genomic_DNA"/>
</dbReference>
<dbReference type="RefSeq" id="WP_134431715.1">
    <property type="nucleotide sequence ID" value="NZ_SOGQ01000062.1"/>
</dbReference>
<organism evidence="1 2">
    <name type="scientific">Cryobacterium sinapicolor</name>
    <dbReference type="NCBI Taxonomy" id="1259236"/>
    <lineage>
        <taxon>Bacteria</taxon>
        <taxon>Bacillati</taxon>
        <taxon>Actinomycetota</taxon>
        <taxon>Actinomycetes</taxon>
        <taxon>Micrococcales</taxon>
        <taxon>Microbacteriaceae</taxon>
        <taxon>Cryobacterium</taxon>
    </lineage>
</organism>
<proteinExistence type="predicted"/>
<gene>
    <name evidence="1" type="ORF">E3T28_12485</name>
</gene>
<dbReference type="Proteomes" id="UP000297853">
    <property type="component" value="Unassembled WGS sequence"/>
</dbReference>
<reference evidence="1 2" key="1">
    <citation type="submission" date="2019-03" db="EMBL/GenBank/DDBJ databases">
        <title>Genomics of glacier-inhabiting Cryobacterium strains.</title>
        <authorList>
            <person name="Liu Q."/>
            <person name="Xin Y.-H."/>
        </authorList>
    </citation>
    <scope>NUCLEOTIDE SEQUENCE [LARGE SCALE GENOMIC DNA]</scope>
    <source>
        <strain evidence="1 2">TMT1-23-1</strain>
    </source>
</reference>
<accession>A0ABY2IX16</accession>
<protein>
    <submittedName>
        <fullName evidence="1">Uncharacterized protein</fullName>
    </submittedName>
</protein>
<comment type="caution">
    <text evidence="1">The sequence shown here is derived from an EMBL/GenBank/DDBJ whole genome shotgun (WGS) entry which is preliminary data.</text>
</comment>
<evidence type="ECO:0000313" key="2">
    <source>
        <dbReference type="Proteomes" id="UP000297853"/>
    </source>
</evidence>
<name>A0ABY2IX16_9MICO</name>
<evidence type="ECO:0000313" key="1">
    <source>
        <dbReference type="EMBL" id="TFC96533.1"/>
    </source>
</evidence>